<dbReference type="PANTHER" id="PTHR30411">
    <property type="entry name" value="CYTOPLASMIC PROTEIN"/>
    <property type="match status" value="1"/>
</dbReference>
<evidence type="ECO:0000256" key="3">
    <source>
        <dbReference type="ARBA" id="ARBA00023239"/>
    </source>
</evidence>
<dbReference type="PIRSF" id="PIRSF006181">
    <property type="entry name" value="EbsC_YbaK"/>
    <property type="match status" value="1"/>
</dbReference>
<dbReference type="EC" id="4.2.-.-" evidence="4"/>
<reference evidence="6" key="1">
    <citation type="submission" date="2020-08" db="EMBL/GenBank/DDBJ databases">
        <title>Novel species isolated from subtropical streams in China.</title>
        <authorList>
            <person name="Lu H."/>
        </authorList>
    </citation>
    <scope>NUCLEOTIDE SEQUENCE</scope>
    <source>
        <strain evidence="6">CY7W</strain>
    </source>
</reference>
<dbReference type="RefSeq" id="WP_186881727.1">
    <property type="nucleotide sequence ID" value="NZ_JACOGG010000012.1"/>
</dbReference>
<dbReference type="Proteomes" id="UP000612361">
    <property type="component" value="Unassembled WGS sequence"/>
</dbReference>
<dbReference type="InterPro" id="IPR007214">
    <property type="entry name" value="YbaK/aa-tRNA-synth-assoc-dom"/>
</dbReference>
<evidence type="ECO:0000256" key="4">
    <source>
        <dbReference type="PIRNR" id="PIRNR006181"/>
    </source>
</evidence>
<keyword evidence="2 4" id="KW-0648">Protein biosynthesis</keyword>
<sequence>MEEKLAKKEHVSETPATQFLKKKGFSYSEHPYAYEEHGGTAVSSRELGVDEHCVIKTLVMQDETAKPLVVLMHGDCKVSTKNLARQTGRKSIEPCKPEVAQKHSGYLIGGTSPFGTKKSMPVFVEESILHLPRIYINGGRRGYLIGIAPQILTDALSAQAVHCALEE</sequence>
<keyword evidence="7" id="KW-1185">Reference proteome</keyword>
<dbReference type="CDD" id="cd00002">
    <property type="entry name" value="YbaK_deacylase"/>
    <property type="match status" value="1"/>
</dbReference>
<organism evidence="6 7">
    <name type="scientific">Undibacterium rugosum</name>
    <dbReference type="NCBI Taxonomy" id="2762291"/>
    <lineage>
        <taxon>Bacteria</taxon>
        <taxon>Pseudomonadati</taxon>
        <taxon>Pseudomonadota</taxon>
        <taxon>Betaproteobacteria</taxon>
        <taxon>Burkholderiales</taxon>
        <taxon>Oxalobacteraceae</taxon>
        <taxon>Undibacterium</taxon>
    </lineage>
</organism>
<accession>A0A923KTL4</accession>
<dbReference type="NCBIfam" id="TIGR00011">
    <property type="entry name" value="YbaK_EbsC"/>
    <property type="match status" value="1"/>
</dbReference>
<dbReference type="Gene3D" id="3.90.960.10">
    <property type="entry name" value="YbaK/aminoacyl-tRNA synthetase-associated domain"/>
    <property type="match status" value="1"/>
</dbReference>
<dbReference type="GO" id="GO:0016829">
    <property type="term" value="F:lyase activity"/>
    <property type="evidence" value="ECO:0007669"/>
    <property type="project" value="UniProtKB-KW"/>
</dbReference>
<dbReference type="SUPFAM" id="SSF55826">
    <property type="entry name" value="YbaK/ProRS associated domain"/>
    <property type="match status" value="1"/>
</dbReference>
<dbReference type="GO" id="GO:0006412">
    <property type="term" value="P:translation"/>
    <property type="evidence" value="ECO:0007669"/>
    <property type="project" value="UniProtKB-KW"/>
</dbReference>
<dbReference type="Pfam" id="PF04073">
    <property type="entry name" value="tRNA_edit"/>
    <property type="match status" value="1"/>
</dbReference>
<keyword evidence="3 4" id="KW-0456">Lyase</keyword>
<evidence type="ECO:0000256" key="1">
    <source>
        <dbReference type="ARBA" id="ARBA00009798"/>
    </source>
</evidence>
<name>A0A923KTL4_9BURK</name>
<gene>
    <name evidence="6" type="primary">ybaK</name>
    <name evidence="6" type="ORF">H8K47_12410</name>
</gene>
<dbReference type="GO" id="GO:0002161">
    <property type="term" value="F:aminoacyl-tRNA deacylase activity"/>
    <property type="evidence" value="ECO:0007669"/>
    <property type="project" value="InterPro"/>
</dbReference>
<dbReference type="AlphaFoldDB" id="A0A923KTL4"/>
<dbReference type="EMBL" id="JACOGG010000012">
    <property type="protein sequence ID" value="MBC3936169.1"/>
    <property type="molecule type" value="Genomic_DNA"/>
</dbReference>
<evidence type="ECO:0000313" key="6">
    <source>
        <dbReference type="EMBL" id="MBC3936169.1"/>
    </source>
</evidence>
<feature type="domain" description="YbaK/aminoacyl-tRNA synthetase-associated" evidence="5">
    <location>
        <begin position="44"/>
        <end position="152"/>
    </location>
</feature>
<protein>
    <recommendedName>
        <fullName evidence="4">Cys-tRNA(Pro)/Cys-tRNA(Cys) deacylase</fullName>
        <ecNumber evidence="4">4.2.-.-</ecNumber>
    </recommendedName>
</protein>
<evidence type="ECO:0000313" key="7">
    <source>
        <dbReference type="Proteomes" id="UP000612361"/>
    </source>
</evidence>
<dbReference type="InterPro" id="IPR036754">
    <property type="entry name" value="YbaK/aa-tRNA-synt-asso_dom_sf"/>
</dbReference>
<comment type="caution">
    <text evidence="6">The sequence shown here is derived from an EMBL/GenBank/DDBJ whole genome shotgun (WGS) entry which is preliminary data.</text>
</comment>
<evidence type="ECO:0000259" key="5">
    <source>
        <dbReference type="Pfam" id="PF04073"/>
    </source>
</evidence>
<comment type="similarity">
    <text evidence="1 4">Belongs to the prolyl-tRNA editing family. YbaK/EbsC subfamily.</text>
</comment>
<evidence type="ECO:0000256" key="2">
    <source>
        <dbReference type="ARBA" id="ARBA00022917"/>
    </source>
</evidence>
<proteinExistence type="inferred from homology"/>
<dbReference type="InterPro" id="IPR004369">
    <property type="entry name" value="Prolyl-tRNA_editing_YbaK/EbsC"/>
</dbReference>
<dbReference type="PANTHER" id="PTHR30411:SF0">
    <property type="entry name" value="CYS-TRNA(PRO)_CYS-TRNA(CYS) DEACYLASE YBAK"/>
    <property type="match status" value="1"/>
</dbReference>